<dbReference type="InterPro" id="IPR052835">
    <property type="entry name" value="Nepro"/>
</dbReference>
<dbReference type="OrthoDB" id="9899341at2759"/>
<dbReference type="RefSeq" id="XP_030764250.1">
    <property type="nucleotide sequence ID" value="XM_030908390.1"/>
</dbReference>
<dbReference type="InterPro" id="IPR027951">
    <property type="entry name" value="Nepro_N"/>
</dbReference>
<dbReference type="Pfam" id="PF14780">
    <property type="entry name" value="NEPRO_N"/>
    <property type="match status" value="1"/>
</dbReference>
<feature type="region of interest" description="Disordered" evidence="1">
    <location>
        <begin position="405"/>
        <end position="426"/>
    </location>
</feature>
<dbReference type="Proteomes" id="UP000504635">
    <property type="component" value="Unplaced"/>
</dbReference>
<feature type="region of interest" description="Disordered" evidence="1">
    <location>
        <begin position="476"/>
        <end position="501"/>
    </location>
</feature>
<dbReference type="KEGG" id="soy:115888623"/>
<feature type="compositionally biased region" description="Polar residues" evidence="1">
    <location>
        <begin position="415"/>
        <end position="425"/>
    </location>
</feature>
<gene>
    <name evidence="4" type="primary">LOC115888623</name>
</gene>
<dbReference type="PANTHER" id="PTHR34761">
    <property type="entry name" value="NUCLEOLUS AND NEURAL PROGENITOR PROTEIN"/>
    <property type="match status" value="1"/>
</dbReference>
<protein>
    <submittedName>
        <fullName evidence="4">Uncharacterized protein LOC115888623</fullName>
    </submittedName>
</protein>
<dbReference type="GO" id="GO:0005634">
    <property type="term" value="C:nucleus"/>
    <property type="evidence" value="ECO:0007669"/>
    <property type="project" value="TreeGrafter"/>
</dbReference>
<sequence>MDLWNTKQLSPPPTNSYKVIENNIDLIKLRNALEHGINHFKDQGIIIREAAVLSRIIYRLKTKLRTWKYFKSLEKVKHALNIYFNTNLTSYLYNVVELIPAKYEKDTYLPTKNMLHFILVRIQGLAKLMERIYDTCKIAAYQINKIMYLGHFWKIKFILFAVISRIFVIIKFNTKYLCEIYGKLYPLAQKLHNNGKKWLPENYILPSDLREWLGVSWVYEEDYVDLTVKPDMNDVFDLLNSLDDGDDDVEFCDEYVLINEDNDEDIEIVEHSIVKQAMKKIGSSNRMRGFSINEDDIGEEIMEVINLENDAKGGKNKAKKNKNKNKIIIDIDKNMNANKQKFDLTKQPHKFFNDDKANALGNIRSNEVIDLVNTPKKENKFSLQERVSFANIKIPNNITTKQEKIPGVKPPINNAKDSQWLSGPSNVKEEKVKDKCSVSNDSVILIEDDKKLSKRQLKKKKYMEKLKANKKFKYDDGFGDMSNGKKGKKKKKFARSSMFRE</sequence>
<keyword evidence="3" id="KW-1185">Reference proteome</keyword>
<reference evidence="4" key="1">
    <citation type="submission" date="2025-08" db="UniProtKB">
        <authorList>
            <consortium name="RefSeq"/>
        </authorList>
    </citation>
    <scope>IDENTIFICATION</scope>
    <source>
        <tissue evidence="4">Gonads</tissue>
    </source>
</reference>
<dbReference type="GeneID" id="115888623"/>
<proteinExistence type="predicted"/>
<feature type="compositionally biased region" description="Basic residues" evidence="1">
    <location>
        <begin position="485"/>
        <end position="494"/>
    </location>
</feature>
<dbReference type="InParanoid" id="A0A6J2YN48"/>
<organism evidence="3 4">
    <name type="scientific">Sitophilus oryzae</name>
    <name type="common">Rice weevil</name>
    <name type="synonym">Curculio oryzae</name>
    <dbReference type="NCBI Taxonomy" id="7048"/>
    <lineage>
        <taxon>Eukaryota</taxon>
        <taxon>Metazoa</taxon>
        <taxon>Ecdysozoa</taxon>
        <taxon>Arthropoda</taxon>
        <taxon>Hexapoda</taxon>
        <taxon>Insecta</taxon>
        <taxon>Pterygota</taxon>
        <taxon>Neoptera</taxon>
        <taxon>Endopterygota</taxon>
        <taxon>Coleoptera</taxon>
        <taxon>Polyphaga</taxon>
        <taxon>Cucujiformia</taxon>
        <taxon>Curculionidae</taxon>
        <taxon>Dryophthorinae</taxon>
        <taxon>Sitophilus</taxon>
    </lineage>
</organism>
<evidence type="ECO:0000259" key="2">
    <source>
        <dbReference type="Pfam" id="PF14780"/>
    </source>
</evidence>
<dbReference type="PANTHER" id="PTHR34761:SF1">
    <property type="entry name" value="NUCLEOLUS AND NEURAL PROGENITOR PROTEIN"/>
    <property type="match status" value="1"/>
</dbReference>
<accession>A0A6J2YN48</accession>
<evidence type="ECO:0000313" key="3">
    <source>
        <dbReference type="Proteomes" id="UP000504635"/>
    </source>
</evidence>
<name>A0A6J2YN48_SITOR</name>
<dbReference type="GO" id="GO:0045747">
    <property type="term" value="P:positive regulation of Notch signaling pathway"/>
    <property type="evidence" value="ECO:0007669"/>
    <property type="project" value="TreeGrafter"/>
</dbReference>
<evidence type="ECO:0000313" key="4">
    <source>
        <dbReference type="RefSeq" id="XP_030764250.1"/>
    </source>
</evidence>
<dbReference type="AlphaFoldDB" id="A0A6J2YN48"/>
<feature type="domain" description="Nucleolus and neural progenitor protein-like N-terminal" evidence="2">
    <location>
        <begin position="4"/>
        <end position="185"/>
    </location>
</feature>
<evidence type="ECO:0000256" key="1">
    <source>
        <dbReference type="SAM" id="MobiDB-lite"/>
    </source>
</evidence>